<feature type="domain" description="Glycosyl hydrolase family 36 N-terminal" evidence="9">
    <location>
        <begin position="32"/>
        <end position="277"/>
    </location>
</feature>
<feature type="binding site" evidence="7">
    <location>
        <position position="448"/>
    </location>
    <ligand>
        <name>substrate</name>
    </ligand>
</feature>
<dbReference type="PANTHER" id="PTHR43053">
    <property type="entry name" value="GLYCOSIDASE FAMILY 31"/>
    <property type="match status" value="1"/>
</dbReference>
<comment type="caution">
    <text evidence="10">The sequence shown here is derived from an EMBL/GenBank/DDBJ whole genome shotgun (WGS) entry which is preliminary data.</text>
</comment>
<dbReference type="STRING" id="105984.A0A427XR39"/>
<feature type="active site" description="Nucleophile" evidence="6">
    <location>
        <position position="483"/>
    </location>
</feature>
<evidence type="ECO:0000256" key="6">
    <source>
        <dbReference type="PIRSR" id="PIRSR005536-1"/>
    </source>
</evidence>
<sequence length="723" mass="80384">MTSPKHIEVGTDQTFALIAQGMHYRFHVDQHGELVHDHFGSPAPALPPRGAADDLPGWGTRLVDEMRELPDSGRGDMRLPAIHIRHGAGHTVTAFEYASHEVVEGKPGLPGLPATWGAADNVSTLLVNLVDEEAQLSAVLRYSVFPKYNAVARSFTITNNGTAAAEIQRAASFTLNLEPGDWDMIQLSGDWSRETRQMRRPVHVGTQGFQSSTGYSSHYFNPFVALTSSTTTENQGEAYGLSLIYSGSFSVDVERFVSDKVRANIGLHPLHLSWNLAPGESFTSPEAVAVYSSNGIGGMSRSLHSLYRNHLSRSVWTKRTRPPLLNSWEGMYFDFDAAALYERAKSCAELGIRLFVMDDGWFGDKHPRLNDTTSLGDWFVNQKRFPEGLDAFVKQLTALQTKGADGKAQALQFGIWVEPEMVSPTSELYEAHPDWALHAGKRKRTECRSQLVLDLSKREVQDYIIKTIGDILASANISYVKWDNNRPMHEMPSPSTPHSYMLGLYRVLDKLTTRFPDILWEGCASGGGRFDPGILYYWPQSWTSDDTDAIERLYIQWGTTLAYPPSAMGCHVSACPNHQVGRTTPLMFRMHVALMGGSFGFELDVDKIDPADRAAIPELIALSDRVAPFVIHGDQYRLAAPETNWPSVMYTAADGKEAVLLAFQMQARLRIYPAALKLEGLDADAKYNVEGVEYTGAALMNSGLRLQWKSEDFQSQVLFIRKV</sequence>
<dbReference type="SUPFAM" id="SSF51445">
    <property type="entry name" value="(Trans)glycosidases"/>
    <property type="match status" value="1"/>
</dbReference>
<evidence type="ECO:0000256" key="1">
    <source>
        <dbReference type="ARBA" id="ARBA00001255"/>
    </source>
</evidence>
<dbReference type="InterPro" id="IPR031705">
    <property type="entry name" value="Glyco_hydro_36_C"/>
</dbReference>
<dbReference type="RefSeq" id="XP_028476045.1">
    <property type="nucleotide sequence ID" value="XM_028624071.1"/>
</dbReference>
<reference evidence="10 11" key="1">
    <citation type="submission" date="2018-11" db="EMBL/GenBank/DDBJ databases">
        <title>Genome sequence of Apiotrichum porosum DSM 27194.</title>
        <authorList>
            <person name="Aliyu H."/>
            <person name="Gorte O."/>
            <person name="Ochsenreither K."/>
        </authorList>
    </citation>
    <scope>NUCLEOTIDE SEQUENCE [LARGE SCALE GENOMIC DNA]</scope>
    <source>
        <strain evidence="10 11">DSM 27194</strain>
    </source>
</reference>
<evidence type="ECO:0000313" key="11">
    <source>
        <dbReference type="Proteomes" id="UP000279236"/>
    </source>
</evidence>
<dbReference type="FunFam" id="3.20.20.70:FF:000118">
    <property type="entry name" value="Alpha-galactosidase"/>
    <property type="match status" value="1"/>
</dbReference>
<dbReference type="Pfam" id="PF16874">
    <property type="entry name" value="Glyco_hydro_36C"/>
    <property type="match status" value="1"/>
</dbReference>
<keyword evidence="11" id="KW-1185">Reference proteome</keyword>
<keyword evidence="4 5" id="KW-0326">Glycosidase</keyword>
<feature type="binding site" evidence="7">
    <location>
        <position position="545"/>
    </location>
    <ligand>
        <name>substrate</name>
    </ligand>
</feature>
<dbReference type="Gene3D" id="3.20.20.70">
    <property type="entry name" value="Aldolase class I"/>
    <property type="match status" value="1"/>
</dbReference>
<dbReference type="Proteomes" id="UP000279236">
    <property type="component" value="Unassembled WGS sequence"/>
</dbReference>
<name>A0A427XR39_9TREE</name>
<dbReference type="InterPro" id="IPR038417">
    <property type="entry name" value="Alpga-gal_N_sf"/>
</dbReference>
<dbReference type="PRINTS" id="PR00743">
    <property type="entry name" value="GLHYDRLASE36"/>
</dbReference>
<dbReference type="GeneID" id="39593312"/>
<dbReference type="InterPro" id="IPR013785">
    <property type="entry name" value="Aldolase_TIM"/>
</dbReference>
<feature type="binding site" evidence="7">
    <location>
        <begin position="481"/>
        <end position="485"/>
    </location>
    <ligand>
        <name>substrate</name>
    </ligand>
</feature>
<evidence type="ECO:0000256" key="4">
    <source>
        <dbReference type="ARBA" id="ARBA00023295"/>
    </source>
</evidence>
<organism evidence="10 11">
    <name type="scientific">Apiotrichum porosum</name>
    <dbReference type="NCBI Taxonomy" id="105984"/>
    <lineage>
        <taxon>Eukaryota</taxon>
        <taxon>Fungi</taxon>
        <taxon>Dikarya</taxon>
        <taxon>Basidiomycota</taxon>
        <taxon>Agaricomycotina</taxon>
        <taxon>Tremellomycetes</taxon>
        <taxon>Trichosporonales</taxon>
        <taxon>Trichosporonaceae</taxon>
        <taxon>Apiotrichum</taxon>
    </lineage>
</organism>
<dbReference type="Gene3D" id="2.60.40.1180">
    <property type="entry name" value="Golgi alpha-mannosidase II"/>
    <property type="match status" value="1"/>
</dbReference>
<evidence type="ECO:0000259" key="9">
    <source>
        <dbReference type="Pfam" id="PF16875"/>
    </source>
</evidence>
<evidence type="ECO:0000256" key="2">
    <source>
        <dbReference type="ARBA" id="ARBA00012755"/>
    </source>
</evidence>
<feature type="domain" description="Glycosyl hydrolase family 36 C-terminal" evidence="8">
    <location>
        <begin position="645"/>
        <end position="719"/>
    </location>
</feature>
<dbReference type="InterPro" id="IPR050985">
    <property type="entry name" value="Alpha-glycosidase_related"/>
</dbReference>
<dbReference type="InterPro" id="IPR002252">
    <property type="entry name" value="Glyco_hydro_36"/>
</dbReference>
<evidence type="ECO:0000259" key="8">
    <source>
        <dbReference type="Pfam" id="PF16874"/>
    </source>
</evidence>
<dbReference type="GO" id="GO:0004557">
    <property type="term" value="F:alpha-galactosidase activity"/>
    <property type="evidence" value="ECO:0007669"/>
    <property type="project" value="UniProtKB-UniRule"/>
</dbReference>
<accession>A0A427XR39</accession>
<feature type="binding site" evidence="7">
    <location>
        <position position="523"/>
    </location>
    <ligand>
        <name>substrate</name>
    </ligand>
</feature>
<dbReference type="AlphaFoldDB" id="A0A427XR39"/>
<evidence type="ECO:0000256" key="5">
    <source>
        <dbReference type="PIRNR" id="PIRNR005536"/>
    </source>
</evidence>
<dbReference type="Gene3D" id="2.70.98.60">
    <property type="entry name" value="alpha-galactosidase from lactobacil brevis"/>
    <property type="match status" value="1"/>
</dbReference>
<dbReference type="EMBL" id="RSCE01000007">
    <property type="protein sequence ID" value="RSH81326.1"/>
    <property type="molecule type" value="Genomic_DNA"/>
</dbReference>
<comment type="catalytic activity">
    <reaction evidence="1 5">
        <text>Hydrolysis of terminal, non-reducing alpha-D-galactose residues in alpha-D-galactosides, including galactose oligosaccharides, galactomannans and galactolipids.</text>
        <dbReference type="EC" id="3.2.1.22"/>
    </reaction>
</comment>
<protein>
    <recommendedName>
        <fullName evidence="2 5">Alpha-galactosidase</fullName>
        <ecNumber evidence="2 5">3.2.1.22</ecNumber>
    </recommendedName>
</protein>
<evidence type="ECO:0000256" key="7">
    <source>
        <dbReference type="PIRSR" id="PIRSR005536-2"/>
    </source>
</evidence>
<dbReference type="PANTHER" id="PTHR43053:SF3">
    <property type="entry name" value="ALPHA-GALACTOSIDASE C-RELATED"/>
    <property type="match status" value="1"/>
</dbReference>
<dbReference type="InterPro" id="IPR031704">
    <property type="entry name" value="Glyco_hydro_36_N"/>
</dbReference>
<dbReference type="EC" id="3.2.1.22" evidence="2 5"/>
<feature type="active site" description="Proton donor" evidence="6">
    <location>
        <position position="545"/>
    </location>
</feature>
<proteinExistence type="inferred from homology"/>
<gene>
    <name evidence="10" type="ORF">EHS24_008769</name>
</gene>
<feature type="binding site" evidence="7">
    <location>
        <position position="191"/>
    </location>
    <ligand>
        <name>substrate</name>
    </ligand>
</feature>
<dbReference type="InterPro" id="IPR017853">
    <property type="entry name" value="GH"/>
</dbReference>
<evidence type="ECO:0000313" key="10">
    <source>
        <dbReference type="EMBL" id="RSH81326.1"/>
    </source>
</evidence>
<comment type="function">
    <text evidence="5">Hydrolyzes a variety of simple alpha-D-galactoside as well as more complex molecules such as oligosaccharides and polysaccharides.</text>
</comment>
<dbReference type="Pfam" id="PF16875">
    <property type="entry name" value="Glyco_hydro_36N"/>
    <property type="match status" value="1"/>
</dbReference>
<dbReference type="InterPro" id="IPR013780">
    <property type="entry name" value="Glyco_hydro_b"/>
</dbReference>
<feature type="binding site" evidence="7">
    <location>
        <begin position="358"/>
        <end position="359"/>
    </location>
    <ligand>
        <name>substrate</name>
    </ligand>
</feature>
<evidence type="ECO:0000256" key="3">
    <source>
        <dbReference type="ARBA" id="ARBA00022801"/>
    </source>
</evidence>
<comment type="similarity">
    <text evidence="5">Belongs to the glycosyl hydrolase.</text>
</comment>
<keyword evidence="3 5" id="KW-0378">Hydrolase</keyword>
<dbReference type="CDD" id="cd14791">
    <property type="entry name" value="GH36"/>
    <property type="match status" value="1"/>
</dbReference>
<dbReference type="OrthoDB" id="5795902at2759"/>
<dbReference type="PIRSF" id="PIRSF005536">
    <property type="entry name" value="Agal"/>
    <property type="match status" value="1"/>
</dbReference>
<dbReference type="Pfam" id="PF02065">
    <property type="entry name" value="Melibiase"/>
    <property type="match status" value="1"/>
</dbReference>
<dbReference type="GO" id="GO:0016052">
    <property type="term" value="P:carbohydrate catabolic process"/>
    <property type="evidence" value="ECO:0007669"/>
    <property type="project" value="InterPro"/>
</dbReference>